<dbReference type="Gene3D" id="3.40.630.30">
    <property type="match status" value="1"/>
</dbReference>
<protein>
    <submittedName>
        <fullName evidence="2">Acyl-CoA N-acyltransferase</fullName>
    </submittedName>
</protein>
<dbReference type="InterPro" id="IPR000182">
    <property type="entry name" value="GNAT_dom"/>
</dbReference>
<comment type="caution">
    <text evidence="2">The sequence shown here is derived from an EMBL/GenBank/DDBJ whole genome shotgun (WGS) entry which is preliminary data.</text>
</comment>
<proteinExistence type="predicted"/>
<dbReference type="PANTHER" id="PTHR43441:SF5">
    <property type="entry name" value="FAMILY ACETYLTRANSFERASE, PUTATIVE-RELATED"/>
    <property type="match status" value="1"/>
</dbReference>
<organism evidence="2 3">
    <name type="scientific">Favolaschia claudopus</name>
    <dbReference type="NCBI Taxonomy" id="2862362"/>
    <lineage>
        <taxon>Eukaryota</taxon>
        <taxon>Fungi</taxon>
        <taxon>Dikarya</taxon>
        <taxon>Basidiomycota</taxon>
        <taxon>Agaricomycotina</taxon>
        <taxon>Agaricomycetes</taxon>
        <taxon>Agaricomycetidae</taxon>
        <taxon>Agaricales</taxon>
        <taxon>Marasmiineae</taxon>
        <taxon>Mycenaceae</taxon>
        <taxon>Favolaschia</taxon>
    </lineage>
</organism>
<dbReference type="InterPro" id="IPR016181">
    <property type="entry name" value="Acyl_CoA_acyltransferase"/>
</dbReference>
<dbReference type="Pfam" id="PF13302">
    <property type="entry name" value="Acetyltransf_3"/>
    <property type="match status" value="1"/>
</dbReference>
<dbReference type="PANTHER" id="PTHR43441">
    <property type="entry name" value="RIBOSOMAL-PROTEIN-SERINE ACETYLTRANSFERASE"/>
    <property type="match status" value="1"/>
</dbReference>
<dbReference type="SUPFAM" id="SSF55729">
    <property type="entry name" value="Acyl-CoA N-acyltransferases (Nat)"/>
    <property type="match status" value="1"/>
</dbReference>
<evidence type="ECO:0000313" key="3">
    <source>
        <dbReference type="Proteomes" id="UP001362999"/>
    </source>
</evidence>
<dbReference type="AlphaFoldDB" id="A0AAW0DL76"/>
<evidence type="ECO:0000259" key="1">
    <source>
        <dbReference type="Pfam" id="PF13302"/>
    </source>
</evidence>
<dbReference type="EMBL" id="JAWWNJ010000007">
    <property type="protein sequence ID" value="KAK7052067.1"/>
    <property type="molecule type" value="Genomic_DNA"/>
</dbReference>
<dbReference type="Proteomes" id="UP001362999">
    <property type="component" value="Unassembled WGS sequence"/>
</dbReference>
<dbReference type="GO" id="GO:1990189">
    <property type="term" value="F:protein N-terminal-serine acetyltransferase activity"/>
    <property type="evidence" value="ECO:0007669"/>
    <property type="project" value="TreeGrafter"/>
</dbReference>
<name>A0AAW0DL76_9AGAR</name>
<sequence>MAEEVNFHFPVSIGKLQNERVKLVPFVPEKHADPFFAIAGNHPELFDYLPFGPFSSAEDFVSTFVERRILPDPAQVLFAVFDTSTTGPPQFAGTVGLLDTSPVNLSTEIGFVITLPPFQRTHITTNAIGLLLHWTLDSPSTGGLGLRRVAWKANSLNSRSIRAAERLGFRKEGVLRWDRVLPVGKTEGKSIGIRSEDRKPNCLGRDTTLLSLCWDDWEAGAWKSVDEMMLR</sequence>
<keyword evidence="3" id="KW-1185">Reference proteome</keyword>
<dbReference type="InterPro" id="IPR051908">
    <property type="entry name" value="Ribosomal_N-acetyltransferase"/>
</dbReference>
<evidence type="ECO:0000313" key="2">
    <source>
        <dbReference type="EMBL" id="KAK7052067.1"/>
    </source>
</evidence>
<reference evidence="2 3" key="1">
    <citation type="journal article" date="2024" name="J Genomics">
        <title>Draft genome sequencing and assembly of Favolaschia claudopus CIRM-BRFM 2984 isolated from oak limbs.</title>
        <authorList>
            <person name="Navarro D."/>
            <person name="Drula E."/>
            <person name="Chaduli D."/>
            <person name="Cazenave R."/>
            <person name="Ahrendt S."/>
            <person name="Wang J."/>
            <person name="Lipzen A."/>
            <person name="Daum C."/>
            <person name="Barry K."/>
            <person name="Grigoriev I.V."/>
            <person name="Favel A."/>
            <person name="Rosso M.N."/>
            <person name="Martin F."/>
        </authorList>
    </citation>
    <scope>NUCLEOTIDE SEQUENCE [LARGE SCALE GENOMIC DNA]</scope>
    <source>
        <strain evidence="2 3">CIRM-BRFM 2984</strain>
    </source>
</reference>
<gene>
    <name evidence="2" type="ORF">R3P38DRAFT_2858378</name>
</gene>
<dbReference type="GO" id="GO:0008999">
    <property type="term" value="F:protein-N-terminal-alanine acetyltransferase activity"/>
    <property type="evidence" value="ECO:0007669"/>
    <property type="project" value="TreeGrafter"/>
</dbReference>
<accession>A0AAW0DL76</accession>
<feature type="domain" description="N-acetyltransferase" evidence="1">
    <location>
        <begin position="20"/>
        <end position="170"/>
    </location>
</feature>